<comment type="caution">
    <text evidence="2">The sequence shown here is derived from an EMBL/GenBank/DDBJ whole genome shotgun (WGS) entry which is preliminary data.</text>
</comment>
<accession>A0AAD1UD49</accession>
<gene>
    <name evidence="2" type="ORF">ECRASSUSDP1_LOCUS6382</name>
</gene>
<dbReference type="PANTHER" id="PTHR12459">
    <property type="entry name" value="TRANSMEMBRANE PROTEIN 135-RELATED"/>
    <property type="match status" value="1"/>
</dbReference>
<keyword evidence="1" id="KW-0472">Membrane</keyword>
<dbReference type="Proteomes" id="UP001295684">
    <property type="component" value="Unassembled WGS sequence"/>
</dbReference>
<reference evidence="2" key="1">
    <citation type="submission" date="2023-07" db="EMBL/GenBank/DDBJ databases">
        <authorList>
            <consortium name="AG Swart"/>
            <person name="Singh M."/>
            <person name="Singh A."/>
            <person name="Seah K."/>
            <person name="Emmerich C."/>
        </authorList>
    </citation>
    <scope>NUCLEOTIDE SEQUENCE</scope>
    <source>
        <strain evidence="2">DP1</strain>
    </source>
</reference>
<evidence type="ECO:0000313" key="3">
    <source>
        <dbReference type="Proteomes" id="UP001295684"/>
    </source>
</evidence>
<evidence type="ECO:0000256" key="1">
    <source>
        <dbReference type="SAM" id="Phobius"/>
    </source>
</evidence>
<name>A0AAD1UD49_EUPCR</name>
<organism evidence="2 3">
    <name type="scientific">Euplotes crassus</name>
    <dbReference type="NCBI Taxonomy" id="5936"/>
    <lineage>
        <taxon>Eukaryota</taxon>
        <taxon>Sar</taxon>
        <taxon>Alveolata</taxon>
        <taxon>Ciliophora</taxon>
        <taxon>Intramacronucleata</taxon>
        <taxon>Spirotrichea</taxon>
        <taxon>Hypotrichia</taxon>
        <taxon>Euplotida</taxon>
        <taxon>Euplotidae</taxon>
        <taxon>Moneuplotes</taxon>
    </lineage>
</organism>
<sequence length="288" mass="33084">MTKFKYFWLCIKNFFKISLTYNVDIQGGQRDEVVVTQEINEETKLVVKNEERKNKIEEESEDKNMFIKLLCSKTQLCSHKNGCIKNSFKGLLRNFAIGFGLNAAKIILFGLLRPAKFTRNFTWKNLLSCARLGAFLGLWNFSYKALLCMGRRLFKSDKISSVVAGAISALSLAIEEEGRRETIALYIFARSTHAMALKLENDGITKNPDKGEVIFFCLGTALLLYIAKYHVEILSDSLHKLLFGMIKQKNNDKISRMISYYKRNKDLDGNLDFNIPNWLKQVYPSKNI</sequence>
<dbReference type="InterPro" id="IPR026749">
    <property type="entry name" value="Tmem135"/>
</dbReference>
<keyword evidence="3" id="KW-1185">Reference proteome</keyword>
<protein>
    <recommendedName>
        <fullName evidence="4">Transmembrane protein</fullName>
    </recommendedName>
</protein>
<dbReference type="AlphaFoldDB" id="A0AAD1UD49"/>
<dbReference type="EMBL" id="CAMPGE010006187">
    <property type="protein sequence ID" value="CAI2365032.1"/>
    <property type="molecule type" value="Genomic_DNA"/>
</dbReference>
<proteinExistence type="predicted"/>
<feature type="transmembrane region" description="Helical" evidence="1">
    <location>
        <begin position="95"/>
        <end position="112"/>
    </location>
</feature>
<keyword evidence="1" id="KW-0812">Transmembrane</keyword>
<keyword evidence="1" id="KW-1133">Transmembrane helix</keyword>
<evidence type="ECO:0008006" key="4">
    <source>
        <dbReference type="Google" id="ProtNLM"/>
    </source>
</evidence>
<evidence type="ECO:0000313" key="2">
    <source>
        <dbReference type="EMBL" id="CAI2365032.1"/>
    </source>
</evidence>